<evidence type="ECO:0000256" key="8">
    <source>
        <dbReference type="ARBA" id="ARBA00022982"/>
    </source>
</evidence>
<keyword evidence="7" id="KW-0479">Metal-binding</keyword>
<dbReference type="Proteomes" id="UP000641932">
    <property type="component" value="Unassembled WGS sequence"/>
</dbReference>
<feature type="transmembrane region" description="Helical" evidence="13">
    <location>
        <begin position="119"/>
        <end position="140"/>
    </location>
</feature>
<keyword evidence="9 13" id="KW-1133">Transmembrane helix</keyword>
<evidence type="ECO:0000256" key="10">
    <source>
        <dbReference type="ARBA" id="ARBA00023004"/>
    </source>
</evidence>
<evidence type="ECO:0000313" key="14">
    <source>
        <dbReference type="EMBL" id="GGO86382.1"/>
    </source>
</evidence>
<dbReference type="GO" id="GO:0005886">
    <property type="term" value="C:plasma membrane"/>
    <property type="evidence" value="ECO:0007669"/>
    <property type="project" value="UniProtKB-SubCell"/>
</dbReference>
<organism evidence="14 15">
    <name type="scientific">Wenjunlia tyrosinilytica</name>
    <dbReference type="NCBI Taxonomy" id="1544741"/>
    <lineage>
        <taxon>Bacteria</taxon>
        <taxon>Bacillati</taxon>
        <taxon>Actinomycetota</taxon>
        <taxon>Actinomycetes</taxon>
        <taxon>Kitasatosporales</taxon>
        <taxon>Streptomycetaceae</taxon>
        <taxon>Wenjunlia</taxon>
    </lineage>
</organism>
<feature type="transmembrane region" description="Helical" evidence="13">
    <location>
        <begin position="224"/>
        <end position="242"/>
    </location>
</feature>
<dbReference type="RefSeq" id="WP_189131429.1">
    <property type="nucleotide sequence ID" value="NZ_BMMS01000008.1"/>
</dbReference>
<keyword evidence="11 13" id="KW-0472">Membrane</keyword>
<dbReference type="GO" id="GO:0009055">
    <property type="term" value="F:electron transfer activity"/>
    <property type="evidence" value="ECO:0007669"/>
    <property type="project" value="TreeGrafter"/>
</dbReference>
<keyword evidence="8" id="KW-0249">Electron transport</keyword>
<dbReference type="GO" id="GO:0046872">
    <property type="term" value="F:metal ion binding"/>
    <property type="evidence" value="ECO:0007669"/>
    <property type="project" value="UniProtKB-KW"/>
</dbReference>
<feature type="transmembrane region" description="Helical" evidence="13">
    <location>
        <begin position="82"/>
        <end position="99"/>
    </location>
</feature>
<keyword evidence="4" id="KW-1003">Cell membrane</keyword>
<dbReference type="EMBL" id="BMMS01000008">
    <property type="protein sequence ID" value="GGO86382.1"/>
    <property type="molecule type" value="Genomic_DNA"/>
</dbReference>
<comment type="caution">
    <text evidence="14">The sequence shown here is derived from an EMBL/GenBank/DDBJ whole genome shotgun (WGS) entry which is preliminary data.</text>
</comment>
<feature type="transmembrane region" description="Helical" evidence="13">
    <location>
        <begin position="6"/>
        <end position="36"/>
    </location>
</feature>
<keyword evidence="15" id="KW-1185">Reference proteome</keyword>
<dbReference type="PIRSF" id="PIRSF000267">
    <property type="entry name" value="Cyt_oxidse_sub2"/>
    <property type="match status" value="1"/>
</dbReference>
<feature type="transmembrane region" description="Helical" evidence="13">
    <location>
        <begin position="293"/>
        <end position="315"/>
    </location>
</feature>
<dbReference type="Pfam" id="PF02322">
    <property type="entry name" value="Cyt_bd_oxida_II"/>
    <property type="match status" value="1"/>
</dbReference>
<keyword evidence="10" id="KW-0408">Iron</keyword>
<evidence type="ECO:0000256" key="12">
    <source>
        <dbReference type="SAM" id="MobiDB-lite"/>
    </source>
</evidence>
<comment type="subcellular location">
    <subcellularLocation>
        <location evidence="1">Cell membrane</location>
        <topology evidence="1">Multi-pass membrane protein</topology>
    </subcellularLocation>
</comment>
<keyword evidence="5" id="KW-0349">Heme</keyword>
<accession>A0A918DVQ7</accession>
<reference evidence="14" key="1">
    <citation type="journal article" date="2014" name="Int. J. Syst. Evol. Microbiol.">
        <title>Complete genome sequence of Corynebacterium casei LMG S-19264T (=DSM 44701T), isolated from a smear-ripened cheese.</title>
        <authorList>
            <consortium name="US DOE Joint Genome Institute (JGI-PGF)"/>
            <person name="Walter F."/>
            <person name="Albersmeier A."/>
            <person name="Kalinowski J."/>
            <person name="Ruckert C."/>
        </authorList>
    </citation>
    <scope>NUCLEOTIDE SEQUENCE</scope>
    <source>
        <strain evidence="14">CGMCC 4.7201</strain>
    </source>
</reference>
<dbReference type="GO" id="GO:0019646">
    <property type="term" value="P:aerobic electron transport chain"/>
    <property type="evidence" value="ECO:0007669"/>
    <property type="project" value="TreeGrafter"/>
</dbReference>
<evidence type="ECO:0000256" key="9">
    <source>
        <dbReference type="ARBA" id="ARBA00022989"/>
    </source>
</evidence>
<feature type="compositionally biased region" description="Basic and acidic residues" evidence="12">
    <location>
        <begin position="360"/>
        <end position="375"/>
    </location>
</feature>
<evidence type="ECO:0000256" key="2">
    <source>
        <dbReference type="ARBA" id="ARBA00007543"/>
    </source>
</evidence>
<evidence type="ECO:0000256" key="6">
    <source>
        <dbReference type="ARBA" id="ARBA00022692"/>
    </source>
</evidence>
<evidence type="ECO:0000256" key="5">
    <source>
        <dbReference type="ARBA" id="ARBA00022617"/>
    </source>
</evidence>
<comment type="similarity">
    <text evidence="2">Belongs to the cytochrome ubiquinol oxidase subunit 2 family.</text>
</comment>
<evidence type="ECO:0000256" key="1">
    <source>
        <dbReference type="ARBA" id="ARBA00004651"/>
    </source>
</evidence>
<feature type="region of interest" description="Disordered" evidence="12">
    <location>
        <begin position="330"/>
        <end position="375"/>
    </location>
</feature>
<evidence type="ECO:0000313" key="15">
    <source>
        <dbReference type="Proteomes" id="UP000641932"/>
    </source>
</evidence>
<feature type="transmembrane region" description="Helical" evidence="13">
    <location>
        <begin position="249"/>
        <end position="273"/>
    </location>
</feature>
<evidence type="ECO:0000256" key="3">
    <source>
        <dbReference type="ARBA" id="ARBA00022448"/>
    </source>
</evidence>
<feature type="transmembrane region" description="Helical" evidence="13">
    <location>
        <begin position="160"/>
        <end position="182"/>
    </location>
</feature>
<evidence type="ECO:0000256" key="13">
    <source>
        <dbReference type="SAM" id="Phobius"/>
    </source>
</evidence>
<dbReference type="NCBIfam" id="TIGR00203">
    <property type="entry name" value="cydB"/>
    <property type="match status" value="1"/>
</dbReference>
<dbReference type="InterPro" id="IPR003317">
    <property type="entry name" value="Cyt-d_oxidase_su2"/>
</dbReference>
<dbReference type="AlphaFoldDB" id="A0A918DVQ7"/>
<feature type="transmembrane region" description="Helical" evidence="13">
    <location>
        <begin position="194"/>
        <end position="212"/>
    </location>
</feature>
<name>A0A918DVQ7_9ACTN</name>
<evidence type="ECO:0000256" key="7">
    <source>
        <dbReference type="ARBA" id="ARBA00022723"/>
    </source>
</evidence>
<dbReference type="GO" id="GO:0016682">
    <property type="term" value="F:oxidoreductase activity, acting on diphenols and related substances as donors, oxygen as acceptor"/>
    <property type="evidence" value="ECO:0007669"/>
    <property type="project" value="TreeGrafter"/>
</dbReference>
<evidence type="ECO:0000256" key="4">
    <source>
        <dbReference type="ARBA" id="ARBA00022475"/>
    </source>
</evidence>
<sequence>MELHTVWFILIAVLWTGYFFLEGFDFGIGVLTKLLARDERERRVLINTIGPVWDGNEVWLITAGGATFAAFPEWYATLFSGFYLPLLVILLCLIVRGVAFEYRGKRDDARWKRNWEHAVFWTSLLPAFLWGVAFANFARGVKIGPHMEYTGTLLDLLNPYALLGGLVTLSLFTLHGAVFASLKTLGGIRDRARTMATTLGLPTAVFALAFLIWTQIDNGNLKSLPAAILSGAALLSALVANARRRDGWAFAWSGIAIAALTAMFFLALFPNVLPSTLNDSWGLTVDNASSTPYTLRIMTWAAAIGTPLVICYQGWTYWVFRKRIGTQHIPGPAQADRAHQSAKPESARPESTEPESAEPESVKPRSAEPESHQSQ</sequence>
<dbReference type="GO" id="GO:0070069">
    <property type="term" value="C:cytochrome complex"/>
    <property type="evidence" value="ECO:0007669"/>
    <property type="project" value="TreeGrafter"/>
</dbReference>
<proteinExistence type="inferred from homology"/>
<evidence type="ECO:0000256" key="11">
    <source>
        <dbReference type="ARBA" id="ARBA00023136"/>
    </source>
</evidence>
<protein>
    <submittedName>
        <fullName evidence="14">Cytochrome c oxidase assembly protein</fullName>
    </submittedName>
</protein>
<keyword evidence="3" id="KW-0813">Transport</keyword>
<gene>
    <name evidence="14" type="ORF">GCM10012280_22360</name>
</gene>
<dbReference type="PANTHER" id="PTHR43141:SF5">
    <property type="entry name" value="CYTOCHROME BD-I UBIQUINOL OXIDASE SUBUNIT 2"/>
    <property type="match status" value="1"/>
</dbReference>
<keyword evidence="6 13" id="KW-0812">Transmembrane</keyword>
<dbReference type="PANTHER" id="PTHR43141">
    <property type="entry name" value="CYTOCHROME BD2 SUBUNIT II"/>
    <property type="match status" value="1"/>
</dbReference>
<reference evidence="14" key="2">
    <citation type="submission" date="2020-09" db="EMBL/GenBank/DDBJ databases">
        <authorList>
            <person name="Sun Q."/>
            <person name="Zhou Y."/>
        </authorList>
    </citation>
    <scope>NUCLEOTIDE SEQUENCE</scope>
    <source>
        <strain evidence="14">CGMCC 4.7201</strain>
    </source>
</reference>